<sequence>MTTLPKLAMSVIHIHKTGFIKACPPLYGARNSTWENFASYQKHAGFGTKLRRTQDIALRAHQVAARSQTN</sequence>
<organism evidence="1 2">
    <name type="scientific">Botrytis tulipae</name>
    <dbReference type="NCBI Taxonomy" id="87230"/>
    <lineage>
        <taxon>Eukaryota</taxon>
        <taxon>Fungi</taxon>
        <taxon>Dikarya</taxon>
        <taxon>Ascomycota</taxon>
        <taxon>Pezizomycotina</taxon>
        <taxon>Leotiomycetes</taxon>
        <taxon>Helotiales</taxon>
        <taxon>Sclerotiniaceae</taxon>
        <taxon>Botrytis</taxon>
    </lineage>
</organism>
<accession>A0A4Z1F4B8</accession>
<comment type="caution">
    <text evidence="1">The sequence shown here is derived from an EMBL/GenBank/DDBJ whole genome shotgun (WGS) entry which is preliminary data.</text>
</comment>
<evidence type="ECO:0000313" key="1">
    <source>
        <dbReference type="EMBL" id="TGO18550.1"/>
    </source>
</evidence>
<dbReference type="EMBL" id="PQXH01000009">
    <property type="protein sequence ID" value="TGO18550.1"/>
    <property type="molecule type" value="Genomic_DNA"/>
</dbReference>
<protein>
    <submittedName>
        <fullName evidence="1">Uncharacterized protein</fullName>
    </submittedName>
</protein>
<name>A0A4Z1F4B8_9HELO</name>
<keyword evidence="2" id="KW-1185">Reference proteome</keyword>
<dbReference type="AlphaFoldDB" id="A0A4Z1F4B8"/>
<gene>
    <name evidence="1" type="ORF">BTUL_0009g00690</name>
</gene>
<dbReference type="Proteomes" id="UP000297777">
    <property type="component" value="Unassembled WGS sequence"/>
</dbReference>
<reference evidence="1 2" key="1">
    <citation type="submission" date="2017-12" db="EMBL/GenBank/DDBJ databases">
        <title>Comparative genomics of Botrytis spp.</title>
        <authorList>
            <person name="Valero-Jimenez C.A."/>
            <person name="Tapia P."/>
            <person name="Veloso J."/>
            <person name="Silva-Moreno E."/>
            <person name="Staats M."/>
            <person name="Valdes J.H."/>
            <person name="Van Kan J.A.L."/>
        </authorList>
    </citation>
    <scope>NUCLEOTIDE SEQUENCE [LARGE SCALE GENOMIC DNA]</scope>
    <source>
        <strain evidence="1 2">Bt9001</strain>
    </source>
</reference>
<proteinExistence type="predicted"/>
<evidence type="ECO:0000313" key="2">
    <source>
        <dbReference type="Proteomes" id="UP000297777"/>
    </source>
</evidence>